<feature type="region of interest" description="Disordered" evidence="6">
    <location>
        <begin position="93"/>
        <end position="115"/>
    </location>
</feature>
<dbReference type="GO" id="GO:0005634">
    <property type="term" value="C:nucleus"/>
    <property type="evidence" value="ECO:0007669"/>
    <property type="project" value="UniProtKB-SubCell"/>
</dbReference>
<protein>
    <submittedName>
        <fullName evidence="7">Uncharacterized protein</fullName>
    </submittedName>
</protein>
<comment type="caution">
    <text evidence="7">The sequence shown here is derived from an EMBL/GenBank/DDBJ whole genome shotgun (WGS) entry which is preliminary data.</text>
</comment>
<reference evidence="7" key="2">
    <citation type="submission" date="2021-12" db="EMBL/GenBank/DDBJ databases">
        <title>Resequencing data analysis of finger millet.</title>
        <authorList>
            <person name="Hatakeyama M."/>
            <person name="Aluri S."/>
            <person name="Balachadran M.T."/>
            <person name="Sivarajan S.R."/>
            <person name="Poveda L."/>
            <person name="Shimizu-Inatsugi R."/>
            <person name="Schlapbach R."/>
            <person name="Sreeman S.M."/>
            <person name="Shimizu K.K."/>
        </authorList>
    </citation>
    <scope>NUCLEOTIDE SEQUENCE</scope>
</reference>
<keyword evidence="5" id="KW-0539">Nucleus</keyword>
<dbReference type="CDD" id="cd10017">
    <property type="entry name" value="B3_DNA"/>
    <property type="match status" value="1"/>
</dbReference>
<dbReference type="PANTHER" id="PTHR31391:SF23">
    <property type="entry name" value="B3 DOMAIN-CONTAINING PROTEIN OS03G0619800"/>
    <property type="match status" value="1"/>
</dbReference>
<keyword evidence="2" id="KW-0805">Transcription regulation</keyword>
<sequence>MEWCDFTPEQGVELAELVKNIQPEFPVHVAQMKKSNVKRHGASLVICKRYAVEHFPAESGIITLEGPGGKQWLVSICLFGSVSADVKSFLGGKSPSSNQHGRKEPHVSLDNGGPSHPPSYVVLGSTKLTPAQEKVVAEKVEAIGSELPIFVATVTKKIAGDNGSYSIISFLSDFDAQYAAPHLPDGKQTLMLHQTEWSKAWRIMLRNRQMLPGELREFARDNRLWTGDLCLFEPMKIKKVAMMVHIIRGEQYC</sequence>
<gene>
    <name evidence="7" type="primary">gb11762</name>
    <name evidence="7" type="ORF">PR202_gb11762</name>
</gene>
<evidence type="ECO:0000313" key="8">
    <source>
        <dbReference type="Proteomes" id="UP001054889"/>
    </source>
</evidence>
<dbReference type="EMBL" id="BQKI01000076">
    <property type="protein sequence ID" value="GJN24051.1"/>
    <property type="molecule type" value="Genomic_DNA"/>
</dbReference>
<evidence type="ECO:0000256" key="2">
    <source>
        <dbReference type="ARBA" id="ARBA00023015"/>
    </source>
</evidence>
<dbReference type="Gene3D" id="2.40.330.10">
    <property type="entry name" value="DNA-binding pseudobarrel domain"/>
    <property type="match status" value="2"/>
</dbReference>
<evidence type="ECO:0000256" key="6">
    <source>
        <dbReference type="SAM" id="MobiDB-lite"/>
    </source>
</evidence>
<dbReference type="SUPFAM" id="SSF101936">
    <property type="entry name" value="DNA-binding pseudobarrel domain"/>
    <property type="match status" value="2"/>
</dbReference>
<evidence type="ECO:0000256" key="5">
    <source>
        <dbReference type="ARBA" id="ARBA00023242"/>
    </source>
</evidence>
<organism evidence="7 8">
    <name type="scientific">Eleusine coracana subsp. coracana</name>
    <dbReference type="NCBI Taxonomy" id="191504"/>
    <lineage>
        <taxon>Eukaryota</taxon>
        <taxon>Viridiplantae</taxon>
        <taxon>Streptophyta</taxon>
        <taxon>Embryophyta</taxon>
        <taxon>Tracheophyta</taxon>
        <taxon>Spermatophyta</taxon>
        <taxon>Magnoliopsida</taxon>
        <taxon>Liliopsida</taxon>
        <taxon>Poales</taxon>
        <taxon>Poaceae</taxon>
        <taxon>PACMAD clade</taxon>
        <taxon>Chloridoideae</taxon>
        <taxon>Cynodonteae</taxon>
        <taxon>Eleusininae</taxon>
        <taxon>Eleusine</taxon>
    </lineage>
</organism>
<evidence type="ECO:0000256" key="3">
    <source>
        <dbReference type="ARBA" id="ARBA00023125"/>
    </source>
</evidence>
<evidence type="ECO:0000313" key="7">
    <source>
        <dbReference type="EMBL" id="GJN24051.1"/>
    </source>
</evidence>
<accession>A0AAV5ENB9</accession>
<reference evidence="7" key="1">
    <citation type="journal article" date="2018" name="DNA Res.">
        <title>Multiple hybrid de novo genome assembly of finger millet, an orphan allotetraploid crop.</title>
        <authorList>
            <person name="Hatakeyama M."/>
            <person name="Aluri S."/>
            <person name="Balachadran M.T."/>
            <person name="Sivarajan S.R."/>
            <person name="Patrignani A."/>
            <person name="Gruter S."/>
            <person name="Poveda L."/>
            <person name="Shimizu-Inatsugi R."/>
            <person name="Baeten J."/>
            <person name="Francoijs K.J."/>
            <person name="Nataraja K.N."/>
            <person name="Reddy Y.A.N."/>
            <person name="Phadnis S."/>
            <person name="Ravikumar R.L."/>
            <person name="Schlapbach R."/>
            <person name="Sreeman S.M."/>
            <person name="Shimizu K.K."/>
        </authorList>
    </citation>
    <scope>NUCLEOTIDE SEQUENCE</scope>
</reference>
<keyword evidence="3" id="KW-0238">DNA-binding</keyword>
<dbReference type="InterPro" id="IPR015300">
    <property type="entry name" value="DNA-bd_pseudobarrel_sf"/>
</dbReference>
<keyword evidence="4" id="KW-0804">Transcription</keyword>
<keyword evidence="8" id="KW-1185">Reference proteome</keyword>
<proteinExistence type="predicted"/>
<evidence type="ECO:0000256" key="1">
    <source>
        <dbReference type="ARBA" id="ARBA00004123"/>
    </source>
</evidence>
<comment type="subcellular location">
    <subcellularLocation>
        <location evidence="1">Nucleus</location>
    </subcellularLocation>
</comment>
<dbReference type="PANTHER" id="PTHR31391">
    <property type="entry name" value="B3 DOMAIN-CONTAINING PROTEIN OS11G0197600-RELATED"/>
    <property type="match status" value="1"/>
</dbReference>
<name>A0AAV5ENB9_ELECO</name>
<dbReference type="InterPro" id="IPR003340">
    <property type="entry name" value="B3_DNA-bd"/>
</dbReference>
<dbReference type="Proteomes" id="UP001054889">
    <property type="component" value="Unassembled WGS sequence"/>
</dbReference>
<evidence type="ECO:0000256" key="4">
    <source>
        <dbReference type="ARBA" id="ARBA00023163"/>
    </source>
</evidence>
<dbReference type="InterPro" id="IPR044837">
    <property type="entry name" value="REM16-like"/>
</dbReference>
<dbReference type="AlphaFoldDB" id="A0AAV5ENB9"/>
<dbReference type="GO" id="GO:0003677">
    <property type="term" value="F:DNA binding"/>
    <property type="evidence" value="ECO:0007669"/>
    <property type="project" value="UniProtKB-KW"/>
</dbReference>